<organism evidence="1 2">
    <name type="scientific">Carpediemonas membranifera</name>
    <dbReference type="NCBI Taxonomy" id="201153"/>
    <lineage>
        <taxon>Eukaryota</taxon>
        <taxon>Metamonada</taxon>
        <taxon>Carpediemonas-like organisms</taxon>
        <taxon>Carpediemonas</taxon>
    </lineage>
</organism>
<proteinExistence type="predicted"/>
<dbReference type="AlphaFoldDB" id="A0A8J6E368"/>
<reference evidence="1" key="1">
    <citation type="submission" date="2021-05" db="EMBL/GenBank/DDBJ databases">
        <title>A free-living protist that lacks canonical eukaryotic 1 DNA replication and segregation systems.</title>
        <authorList>
            <person name="Salas-Leiva D.E."/>
            <person name="Tromer E.C."/>
            <person name="Curtis B.A."/>
            <person name="Jerlstrom-Hultqvist J."/>
            <person name="Kolisko M."/>
            <person name="Yi Z."/>
            <person name="Salas-Leiva J.S."/>
            <person name="Gallot-Lavallee L."/>
            <person name="Kops G.J.P.L."/>
            <person name="Archibald J.M."/>
            <person name="Simpson A.G.B."/>
            <person name="Roger A.J."/>
        </authorList>
    </citation>
    <scope>NUCLEOTIDE SEQUENCE</scope>
    <source>
        <strain evidence="1">BICM</strain>
    </source>
</reference>
<dbReference type="EMBL" id="JAHDYR010000011">
    <property type="protein sequence ID" value="KAG9395543.1"/>
    <property type="molecule type" value="Genomic_DNA"/>
</dbReference>
<evidence type="ECO:0000313" key="2">
    <source>
        <dbReference type="Proteomes" id="UP000717585"/>
    </source>
</evidence>
<protein>
    <submittedName>
        <fullName evidence="1">Uncharacterized protein</fullName>
    </submittedName>
</protein>
<dbReference type="Proteomes" id="UP000717585">
    <property type="component" value="Unassembled WGS sequence"/>
</dbReference>
<sequence length="317" mass="34119">MRMNKKIVLGTVAAGTAVAAGSAFALKKYLDKCEQQHRDEMIRANLKDASSQALAPFFTEKVFLSLLEAVKTASEVDALVNQAKSAEYKVMEQDAKDALRKEIVTRNIARASGTIAAIGDAFAWIRVADLVQRSAMRSRRVPTDAAVDDYRKAVTTAVLEAVPAIWADALAATREWMDEQGLSDKSVVNIDMLNQGITTIVASTPSHDIYREALKAASAGRPATLVGHMLSVATSMKHFIANSEVSQMLAGMYMSNLLGALPLETDNDVMLVKAIGPLSGALVEIVPHEARHPGLRMLDRGTVDDMQGLAEAIVDAL</sequence>
<gene>
    <name evidence="1" type="ORF">J8273_3119</name>
</gene>
<accession>A0A8J6E368</accession>
<keyword evidence="2" id="KW-1185">Reference proteome</keyword>
<comment type="caution">
    <text evidence="1">The sequence shown here is derived from an EMBL/GenBank/DDBJ whole genome shotgun (WGS) entry which is preliminary data.</text>
</comment>
<name>A0A8J6E368_9EUKA</name>
<evidence type="ECO:0000313" key="1">
    <source>
        <dbReference type="EMBL" id="KAG9395543.1"/>
    </source>
</evidence>